<reference evidence="2 3" key="1">
    <citation type="journal article" date="2018" name="Front. Plant Sci.">
        <title>Red Clover (Trifolium pratense) and Zigzag Clover (T. medium) - A Picture of Genomic Similarities and Differences.</title>
        <authorList>
            <person name="Dluhosova J."/>
            <person name="Istvanek J."/>
            <person name="Nedelnik J."/>
            <person name="Repkova J."/>
        </authorList>
    </citation>
    <scope>NUCLEOTIDE SEQUENCE [LARGE SCALE GENOMIC DNA]</scope>
    <source>
        <strain evidence="3">cv. 10/8</strain>
        <tissue evidence="2">Leaf</tissue>
    </source>
</reference>
<feature type="non-terminal residue" evidence="2">
    <location>
        <position position="71"/>
    </location>
</feature>
<name>A0A392QLJ8_9FABA</name>
<evidence type="ECO:0000313" key="3">
    <source>
        <dbReference type="Proteomes" id="UP000265520"/>
    </source>
</evidence>
<proteinExistence type="predicted"/>
<evidence type="ECO:0000256" key="1">
    <source>
        <dbReference type="SAM" id="MobiDB-lite"/>
    </source>
</evidence>
<dbReference type="Proteomes" id="UP000265520">
    <property type="component" value="Unassembled WGS sequence"/>
</dbReference>
<dbReference type="EMBL" id="LXQA010146361">
    <property type="protein sequence ID" value="MCI25291.1"/>
    <property type="molecule type" value="Genomic_DNA"/>
</dbReference>
<accession>A0A392QLJ8</accession>
<feature type="region of interest" description="Disordered" evidence="1">
    <location>
        <begin position="24"/>
        <end position="56"/>
    </location>
</feature>
<evidence type="ECO:0000313" key="2">
    <source>
        <dbReference type="EMBL" id="MCI25291.1"/>
    </source>
</evidence>
<dbReference type="AlphaFoldDB" id="A0A392QLJ8"/>
<comment type="caution">
    <text evidence="2">The sequence shown here is derived from an EMBL/GenBank/DDBJ whole genome shotgun (WGS) entry which is preliminary data.</text>
</comment>
<organism evidence="2 3">
    <name type="scientific">Trifolium medium</name>
    <dbReference type="NCBI Taxonomy" id="97028"/>
    <lineage>
        <taxon>Eukaryota</taxon>
        <taxon>Viridiplantae</taxon>
        <taxon>Streptophyta</taxon>
        <taxon>Embryophyta</taxon>
        <taxon>Tracheophyta</taxon>
        <taxon>Spermatophyta</taxon>
        <taxon>Magnoliopsida</taxon>
        <taxon>eudicotyledons</taxon>
        <taxon>Gunneridae</taxon>
        <taxon>Pentapetalae</taxon>
        <taxon>rosids</taxon>
        <taxon>fabids</taxon>
        <taxon>Fabales</taxon>
        <taxon>Fabaceae</taxon>
        <taxon>Papilionoideae</taxon>
        <taxon>50 kb inversion clade</taxon>
        <taxon>NPAAA clade</taxon>
        <taxon>Hologalegina</taxon>
        <taxon>IRL clade</taxon>
        <taxon>Trifolieae</taxon>
        <taxon>Trifolium</taxon>
    </lineage>
</organism>
<protein>
    <submittedName>
        <fullName evidence="2">Uncharacterized protein</fullName>
    </submittedName>
</protein>
<keyword evidence="3" id="KW-1185">Reference proteome</keyword>
<sequence>MVYEDEEDLNVFTLRVDLVVTTPLEDDSCDEGDYKDEENNGLDEDEEEIEVEEQEEYSDLVPAITRATKGE</sequence>